<dbReference type="PROSITE" id="PS00028">
    <property type="entry name" value="ZINC_FINGER_C2H2_1"/>
    <property type="match status" value="3"/>
</dbReference>
<keyword evidence="8" id="KW-0804">Transcription</keyword>
<feature type="domain" description="C2H2-type" evidence="12">
    <location>
        <begin position="291"/>
        <end position="320"/>
    </location>
</feature>
<organism evidence="13 14">
    <name type="scientific">Galendromus occidentalis</name>
    <name type="common">western predatory mite</name>
    <dbReference type="NCBI Taxonomy" id="34638"/>
    <lineage>
        <taxon>Eukaryota</taxon>
        <taxon>Metazoa</taxon>
        <taxon>Ecdysozoa</taxon>
        <taxon>Arthropoda</taxon>
        <taxon>Chelicerata</taxon>
        <taxon>Arachnida</taxon>
        <taxon>Acari</taxon>
        <taxon>Parasitiformes</taxon>
        <taxon>Mesostigmata</taxon>
        <taxon>Gamasina</taxon>
        <taxon>Phytoseioidea</taxon>
        <taxon>Phytoseiidae</taxon>
        <taxon>Typhlodrominae</taxon>
        <taxon>Galendromus</taxon>
    </lineage>
</organism>
<evidence type="ECO:0000256" key="1">
    <source>
        <dbReference type="ARBA" id="ARBA00004123"/>
    </source>
</evidence>
<evidence type="ECO:0000313" key="13">
    <source>
        <dbReference type="Proteomes" id="UP000694867"/>
    </source>
</evidence>
<dbReference type="PANTHER" id="PTHR23235">
    <property type="entry name" value="KRUEPPEL-LIKE TRANSCRIPTION FACTOR"/>
    <property type="match status" value="1"/>
</dbReference>
<feature type="compositionally biased region" description="Polar residues" evidence="11">
    <location>
        <begin position="50"/>
        <end position="65"/>
    </location>
</feature>
<keyword evidence="4 10" id="KW-0863">Zinc-finger</keyword>
<dbReference type="Gene3D" id="3.30.160.60">
    <property type="entry name" value="Classic Zinc Finger"/>
    <property type="match status" value="3"/>
</dbReference>
<evidence type="ECO:0000256" key="7">
    <source>
        <dbReference type="ARBA" id="ARBA00023125"/>
    </source>
</evidence>
<evidence type="ECO:0000256" key="5">
    <source>
        <dbReference type="ARBA" id="ARBA00022833"/>
    </source>
</evidence>
<dbReference type="FunFam" id="3.30.160.60:FF:000736">
    <property type="entry name" value="Zinc finger protein 423"/>
    <property type="match status" value="1"/>
</dbReference>
<evidence type="ECO:0000256" key="11">
    <source>
        <dbReference type="SAM" id="MobiDB-lite"/>
    </source>
</evidence>
<dbReference type="AlphaFoldDB" id="A0AAJ7SCU4"/>
<keyword evidence="7" id="KW-0238">DNA-binding</keyword>
<feature type="region of interest" description="Disordered" evidence="11">
    <location>
        <begin position="37"/>
        <end position="68"/>
    </location>
</feature>
<feature type="compositionally biased region" description="Low complexity" evidence="11">
    <location>
        <begin position="154"/>
        <end position="166"/>
    </location>
</feature>
<evidence type="ECO:0000256" key="2">
    <source>
        <dbReference type="ARBA" id="ARBA00022723"/>
    </source>
</evidence>
<evidence type="ECO:0000256" key="3">
    <source>
        <dbReference type="ARBA" id="ARBA00022737"/>
    </source>
</evidence>
<name>A0AAJ7SCU4_9ACAR</name>
<evidence type="ECO:0000256" key="6">
    <source>
        <dbReference type="ARBA" id="ARBA00023015"/>
    </source>
</evidence>
<dbReference type="FunFam" id="3.30.160.60:FF:000018">
    <property type="entry name" value="Krueppel-like factor 15"/>
    <property type="match status" value="1"/>
</dbReference>
<dbReference type="SMART" id="SM00355">
    <property type="entry name" value="ZnF_C2H2"/>
    <property type="match status" value="3"/>
</dbReference>
<gene>
    <name evidence="14" type="primary">LOC100901904</name>
</gene>
<sequence length="376" mass="40222">MLATVTPVASVSYRKAAGSRPPGDMVDFQDLAPSHTQISNASDSRVFRCSDSTGQLSPASSTSSYAPHESSALYAAEPNLYEKAKEEQALYHPQASYAAPQVVPQVVGQTYISSPPNGYYSAATSGQVEDFKLYSSTGMIGGYSQQTAPSWFPSSASTTTSTQISPPASPETQVGCPYSAALENGLQYPRMVTPPSSPHLSADLLVSTSTSSVMTSSTPQFCPSMLSQSVVLKQRTASSRRPMRRTSVSEPLPNGALSSAASNGNSGVVVGPQVGGGVGNGGSKSKKITIHTCSHPGCAKTYTKSSHLKAHLRTHTGEKPYMCTWKGCGWKFARSDELTRHYRKHTGDRPFQCRLCERAFSRSDHLSLHMKRHTVV</sequence>
<dbReference type="GO" id="GO:0005634">
    <property type="term" value="C:nucleus"/>
    <property type="evidence" value="ECO:0007669"/>
    <property type="project" value="UniProtKB-SubCell"/>
</dbReference>
<proteinExistence type="predicted"/>
<evidence type="ECO:0000259" key="12">
    <source>
        <dbReference type="PROSITE" id="PS50157"/>
    </source>
</evidence>
<feature type="region of interest" description="Disordered" evidence="11">
    <location>
        <begin position="234"/>
        <end position="265"/>
    </location>
</feature>
<keyword evidence="3" id="KW-0677">Repeat</keyword>
<reference evidence="14" key="1">
    <citation type="submission" date="2025-08" db="UniProtKB">
        <authorList>
            <consortium name="RefSeq"/>
        </authorList>
    </citation>
    <scope>IDENTIFICATION</scope>
</reference>
<dbReference type="GO" id="GO:0000981">
    <property type="term" value="F:DNA-binding transcription factor activity, RNA polymerase II-specific"/>
    <property type="evidence" value="ECO:0007669"/>
    <property type="project" value="TreeGrafter"/>
</dbReference>
<evidence type="ECO:0000256" key="10">
    <source>
        <dbReference type="PROSITE-ProRule" id="PRU00042"/>
    </source>
</evidence>
<evidence type="ECO:0000256" key="4">
    <source>
        <dbReference type="ARBA" id="ARBA00022771"/>
    </source>
</evidence>
<dbReference type="RefSeq" id="XP_028966337.1">
    <property type="nucleotide sequence ID" value="XM_029110504.1"/>
</dbReference>
<dbReference type="FunFam" id="3.30.160.60:FF:002639">
    <property type="entry name" value="Kruppel-Like Factor (Zinc finger protein)"/>
    <property type="match status" value="1"/>
</dbReference>
<dbReference type="SUPFAM" id="SSF57667">
    <property type="entry name" value="beta-beta-alpha zinc fingers"/>
    <property type="match status" value="2"/>
</dbReference>
<evidence type="ECO:0000256" key="9">
    <source>
        <dbReference type="ARBA" id="ARBA00023242"/>
    </source>
</evidence>
<feature type="compositionally biased region" description="Low complexity" evidence="11">
    <location>
        <begin position="254"/>
        <end position="265"/>
    </location>
</feature>
<feature type="domain" description="C2H2-type" evidence="12">
    <location>
        <begin position="321"/>
        <end position="350"/>
    </location>
</feature>
<dbReference type="GO" id="GO:0000978">
    <property type="term" value="F:RNA polymerase II cis-regulatory region sequence-specific DNA binding"/>
    <property type="evidence" value="ECO:0007669"/>
    <property type="project" value="TreeGrafter"/>
</dbReference>
<dbReference type="InterPro" id="IPR013087">
    <property type="entry name" value="Znf_C2H2_type"/>
</dbReference>
<feature type="domain" description="C2H2-type" evidence="12">
    <location>
        <begin position="351"/>
        <end position="376"/>
    </location>
</feature>
<evidence type="ECO:0000256" key="8">
    <source>
        <dbReference type="ARBA" id="ARBA00023163"/>
    </source>
</evidence>
<dbReference type="Pfam" id="PF00096">
    <property type="entry name" value="zf-C2H2"/>
    <property type="match status" value="3"/>
</dbReference>
<keyword evidence="5" id="KW-0862">Zinc</keyword>
<feature type="region of interest" description="Disordered" evidence="11">
    <location>
        <begin position="154"/>
        <end position="174"/>
    </location>
</feature>
<dbReference type="PROSITE" id="PS50157">
    <property type="entry name" value="ZINC_FINGER_C2H2_2"/>
    <property type="match status" value="3"/>
</dbReference>
<evidence type="ECO:0000313" key="14">
    <source>
        <dbReference type="RefSeq" id="XP_028966337.1"/>
    </source>
</evidence>
<dbReference type="GO" id="GO:0008270">
    <property type="term" value="F:zinc ion binding"/>
    <property type="evidence" value="ECO:0007669"/>
    <property type="project" value="UniProtKB-KW"/>
</dbReference>
<dbReference type="Proteomes" id="UP000694867">
    <property type="component" value="Unplaced"/>
</dbReference>
<dbReference type="KEGG" id="goe:100901904"/>
<comment type="subcellular location">
    <subcellularLocation>
        <location evidence="1">Nucleus</location>
    </subcellularLocation>
</comment>
<keyword evidence="13" id="KW-1185">Reference proteome</keyword>
<protein>
    <submittedName>
        <fullName evidence="14">Krueppel-like factor 3</fullName>
    </submittedName>
</protein>
<keyword evidence="9" id="KW-0539">Nucleus</keyword>
<dbReference type="PANTHER" id="PTHR23235:SF158">
    <property type="entry name" value="C2H2-TYPE DOMAIN-CONTAINING PROTEIN"/>
    <property type="match status" value="1"/>
</dbReference>
<keyword evidence="2" id="KW-0479">Metal-binding</keyword>
<keyword evidence="6" id="KW-0805">Transcription regulation</keyword>
<dbReference type="GeneID" id="100901904"/>
<accession>A0AAJ7SCU4</accession>
<dbReference type="InterPro" id="IPR036236">
    <property type="entry name" value="Znf_C2H2_sf"/>
</dbReference>